<accession>J9FS90</accession>
<proteinExistence type="predicted"/>
<reference evidence="1" key="1">
    <citation type="journal article" date="2012" name="PLoS ONE">
        <title>Gene sets for utilization of primary and secondary nutrition supplies in the distal gut of endangered iberian lynx.</title>
        <authorList>
            <person name="Alcaide M."/>
            <person name="Messina E."/>
            <person name="Richter M."/>
            <person name="Bargiela R."/>
            <person name="Peplies J."/>
            <person name="Huws S.A."/>
            <person name="Newbold C.J."/>
            <person name="Golyshin P.N."/>
            <person name="Simon M.A."/>
            <person name="Lopez G."/>
            <person name="Yakimov M.M."/>
            <person name="Ferrer M."/>
        </authorList>
    </citation>
    <scope>NUCLEOTIDE SEQUENCE</scope>
</reference>
<name>J9FS90_9ZZZZ</name>
<sequence length="40" mass="4425">GKDVSFMENNAGWHGKAPNDEEYKIAMADLEKVGEALCQK</sequence>
<feature type="non-terminal residue" evidence="1">
    <location>
        <position position="1"/>
    </location>
</feature>
<evidence type="ECO:0000313" key="1">
    <source>
        <dbReference type="EMBL" id="EJW92442.1"/>
    </source>
</evidence>
<gene>
    <name evidence="1" type="ORF">EVA_19451</name>
</gene>
<evidence type="ECO:0008006" key="2">
    <source>
        <dbReference type="Google" id="ProtNLM"/>
    </source>
</evidence>
<dbReference type="EMBL" id="AMCI01007538">
    <property type="protein sequence ID" value="EJW92442.1"/>
    <property type="molecule type" value="Genomic_DNA"/>
</dbReference>
<protein>
    <recommendedName>
        <fullName evidence="2">Transketolase</fullName>
    </recommendedName>
</protein>
<organism evidence="1">
    <name type="scientific">gut metagenome</name>
    <dbReference type="NCBI Taxonomy" id="749906"/>
    <lineage>
        <taxon>unclassified sequences</taxon>
        <taxon>metagenomes</taxon>
        <taxon>organismal metagenomes</taxon>
    </lineage>
</organism>
<dbReference type="AlphaFoldDB" id="J9FS90"/>
<comment type="caution">
    <text evidence="1">The sequence shown here is derived from an EMBL/GenBank/DDBJ whole genome shotgun (WGS) entry which is preliminary data.</text>
</comment>